<comment type="catalytic activity">
    <reaction evidence="1">
        <text>AMP + H2O = D-ribose 5-phosphate + adenine</text>
        <dbReference type="Rhea" id="RHEA:20129"/>
        <dbReference type="ChEBI" id="CHEBI:15377"/>
        <dbReference type="ChEBI" id="CHEBI:16708"/>
        <dbReference type="ChEBI" id="CHEBI:78346"/>
        <dbReference type="ChEBI" id="CHEBI:456215"/>
        <dbReference type="EC" id="3.2.2.4"/>
    </reaction>
</comment>
<feature type="region of interest" description="Disordered" evidence="4">
    <location>
        <begin position="1"/>
        <end position="29"/>
    </location>
</feature>
<dbReference type="Gene3D" id="3.40.50.450">
    <property type="match status" value="1"/>
</dbReference>
<dbReference type="InterPro" id="IPR005269">
    <property type="entry name" value="LOG"/>
</dbReference>
<protein>
    <recommendedName>
        <fullName evidence="3">AMP nucleosidase</fullName>
        <ecNumber evidence="2">3.2.2.4</ecNumber>
    </recommendedName>
    <alternativeName>
        <fullName evidence="3">AMP nucleosidase</fullName>
    </alternativeName>
</protein>
<evidence type="ECO:0000313" key="6">
    <source>
        <dbReference type="Proteomes" id="UP000315010"/>
    </source>
</evidence>
<evidence type="ECO:0000313" key="5">
    <source>
        <dbReference type="EMBL" id="TWT79887.1"/>
    </source>
</evidence>
<dbReference type="InterPro" id="IPR052341">
    <property type="entry name" value="LOG_family_nucleotidases"/>
</dbReference>
<dbReference type="FunFam" id="3.40.50.450:FF:000027">
    <property type="entry name" value="Possible lysine decarboxylase"/>
    <property type="match status" value="1"/>
</dbReference>
<evidence type="ECO:0000256" key="3">
    <source>
        <dbReference type="ARBA" id="ARBA00031983"/>
    </source>
</evidence>
<dbReference type="EC" id="3.2.2.4" evidence="2"/>
<dbReference type="RefSeq" id="WP_146395008.1">
    <property type="nucleotide sequence ID" value="NZ_SJPJ01000001.1"/>
</dbReference>
<dbReference type="InterPro" id="IPR031100">
    <property type="entry name" value="LOG_fam"/>
</dbReference>
<dbReference type="GO" id="GO:0008714">
    <property type="term" value="F:AMP nucleosidase activity"/>
    <property type="evidence" value="ECO:0007669"/>
    <property type="project" value="UniProtKB-EC"/>
</dbReference>
<organism evidence="5 6">
    <name type="scientific">Novipirellula herctigrandis</name>
    <dbReference type="NCBI Taxonomy" id="2527986"/>
    <lineage>
        <taxon>Bacteria</taxon>
        <taxon>Pseudomonadati</taxon>
        <taxon>Planctomycetota</taxon>
        <taxon>Planctomycetia</taxon>
        <taxon>Pirellulales</taxon>
        <taxon>Pirellulaceae</taxon>
        <taxon>Novipirellula</taxon>
    </lineage>
</organism>
<dbReference type="EMBL" id="SJPJ01000001">
    <property type="protein sequence ID" value="TWT79887.1"/>
    <property type="molecule type" value="Genomic_DNA"/>
</dbReference>
<evidence type="ECO:0000256" key="2">
    <source>
        <dbReference type="ARBA" id="ARBA00011985"/>
    </source>
</evidence>
<dbReference type="OrthoDB" id="9801098at2"/>
<keyword evidence="6" id="KW-1185">Reference proteome</keyword>
<sequence length="357" mass="40412">MHQDKIPSEAIGEDELKRPQPADEPISAVDSKDLLQVMRHTVDRLEKDKSARGDLKILSRTLRELRYAFTVFRPFRRRRKVTIFGSARTEPGHPEYETAVELGRRMAGHGWMVITGAGGGIMEAGHKGAGREASMGLNIMLPFEQSANPYIQGDPKLVTMKYFFTRKLMFVKECSGIICLPGGFGTLDEALESLTLMQTGKQVIMPLVLLDSPEGSYWHDLGVFMKKQLLGNGMISPEDVHLYKVTHSVDEAVKEILDFYCVYHSMRYVRDQLVFRLKETLSDATLEQVNEKFSDILVNGTFKQTDALPEEIEEADLAHLPRLVFHFNRKAMGRLRMLIDFLNQSHADCPDDCCGET</sequence>
<dbReference type="GO" id="GO:0009691">
    <property type="term" value="P:cytokinin biosynthetic process"/>
    <property type="evidence" value="ECO:0007669"/>
    <property type="project" value="InterPro"/>
</dbReference>
<dbReference type="GO" id="GO:0005829">
    <property type="term" value="C:cytosol"/>
    <property type="evidence" value="ECO:0007669"/>
    <property type="project" value="TreeGrafter"/>
</dbReference>
<evidence type="ECO:0000256" key="4">
    <source>
        <dbReference type="SAM" id="MobiDB-lite"/>
    </source>
</evidence>
<dbReference type="NCBIfam" id="TIGR00730">
    <property type="entry name" value="Rossman fold protein, TIGR00730 family"/>
    <property type="match status" value="1"/>
</dbReference>
<accession>A0A5C5YZ48</accession>
<proteinExistence type="predicted"/>
<dbReference type="AlphaFoldDB" id="A0A5C5YZ48"/>
<dbReference type="PANTHER" id="PTHR43393:SF2">
    <property type="entry name" value="CYTOKININ RIBOSIDE 5'-MONOPHOSPHATE PHOSPHORIBOHYDROLASE"/>
    <property type="match status" value="1"/>
</dbReference>
<dbReference type="SUPFAM" id="SSF102405">
    <property type="entry name" value="MCP/YpsA-like"/>
    <property type="match status" value="1"/>
</dbReference>
<reference evidence="5 6" key="1">
    <citation type="submission" date="2019-02" db="EMBL/GenBank/DDBJ databases">
        <title>Deep-cultivation of Planctomycetes and their phenomic and genomic characterization uncovers novel biology.</title>
        <authorList>
            <person name="Wiegand S."/>
            <person name="Jogler M."/>
            <person name="Boedeker C."/>
            <person name="Pinto D."/>
            <person name="Vollmers J."/>
            <person name="Rivas-Marin E."/>
            <person name="Kohn T."/>
            <person name="Peeters S.H."/>
            <person name="Heuer A."/>
            <person name="Rast P."/>
            <person name="Oberbeckmann S."/>
            <person name="Bunk B."/>
            <person name="Jeske O."/>
            <person name="Meyerdierks A."/>
            <person name="Storesund J.E."/>
            <person name="Kallscheuer N."/>
            <person name="Luecker S."/>
            <person name="Lage O.M."/>
            <person name="Pohl T."/>
            <person name="Merkel B.J."/>
            <person name="Hornburger P."/>
            <person name="Mueller R.-W."/>
            <person name="Bruemmer F."/>
            <person name="Labrenz M."/>
            <person name="Spormann A.M."/>
            <person name="Op Den Camp H."/>
            <person name="Overmann J."/>
            <person name="Amann R."/>
            <person name="Jetten M.S.M."/>
            <person name="Mascher T."/>
            <person name="Medema M.H."/>
            <person name="Devos D.P."/>
            <person name="Kaster A.-K."/>
            <person name="Ovreas L."/>
            <person name="Rohde M."/>
            <person name="Galperin M.Y."/>
            <person name="Jogler C."/>
        </authorList>
    </citation>
    <scope>NUCLEOTIDE SEQUENCE [LARGE SCALE GENOMIC DNA]</scope>
    <source>
        <strain evidence="5 6">CA13</strain>
    </source>
</reference>
<dbReference type="PANTHER" id="PTHR43393">
    <property type="entry name" value="CYTOKININ RIBOSIDE 5'-MONOPHOSPHATE PHOSPHORIBOHYDROLASE"/>
    <property type="match status" value="1"/>
</dbReference>
<evidence type="ECO:0000256" key="1">
    <source>
        <dbReference type="ARBA" id="ARBA00000274"/>
    </source>
</evidence>
<name>A0A5C5YZ48_9BACT</name>
<dbReference type="Pfam" id="PF03641">
    <property type="entry name" value="Lysine_decarbox"/>
    <property type="match status" value="1"/>
</dbReference>
<gene>
    <name evidence="5" type="ORF">CA13_12940</name>
</gene>
<dbReference type="Proteomes" id="UP000315010">
    <property type="component" value="Unassembled WGS sequence"/>
</dbReference>
<comment type="caution">
    <text evidence="5">The sequence shown here is derived from an EMBL/GenBank/DDBJ whole genome shotgun (WGS) entry which is preliminary data.</text>
</comment>